<feature type="domain" description="J" evidence="3">
    <location>
        <begin position="12"/>
        <end position="74"/>
    </location>
</feature>
<dbReference type="SMART" id="SM00271">
    <property type="entry name" value="DnaJ"/>
    <property type="match status" value="1"/>
</dbReference>
<dbReference type="InterPro" id="IPR001623">
    <property type="entry name" value="DnaJ_domain"/>
</dbReference>
<name>A0A7S1IRF1_9EUGL</name>
<dbReference type="GO" id="GO:0051087">
    <property type="term" value="F:protein-folding chaperone binding"/>
    <property type="evidence" value="ECO:0007669"/>
    <property type="project" value="TreeGrafter"/>
</dbReference>
<dbReference type="PROSITE" id="PS50076">
    <property type="entry name" value="DNAJ_2"/>
    <property type="match status" value="1"/>
</dbReference>
<gene>
    <name evidence="4" type="ORF">EGYM00392_LOCUS31793</name>
</gene>
<dbReference type="Pfam" id="PF00226">
    <property type="entry name" value="DnaJ"/>
    <property type="match status" value="1"/>
</dbReference>
<proteinExistence type="predicted"/>
<keyword evidence="1" id="KW-0143">Chaperone</keyword>
<feature type="region of interest" description="Disordered" evidence="2">
    <location>
        <begin position="308"/>
        <end position="337"/>
    </location>
</feature>
<dbReference type="CDD" id="cd06257">
    <property type="entry name" value="DnaJ"/>
    <property type="match status" value="1"/>
</dbReference>
<dbReference type="PRINTS" id="PR00625">
    <property type="entry name" value="JDOMAIN"/>
</dbReference>
<feature type="region of interest" description="Disordered" evidence="2">
    <location>
        <begin position="270"/>
        <end position="295"/>
    </location>
</feature>
<dbReference type="GO" id="GO:0005783">
    <property type="term" value="C:endoplasmic reticulum"/>
    <property type="evidence" value="ECO:0007669"/>
    <property type="project" value="TreeGrafter"/>
</dbReference>
<dbReference type="InterPro" id="IPR036869">
    <property type="entry name" value="J_dom_sf"/>
</dbReference>
<protein>
    <recommendedName>
        <fullName evidence="3">J domain-containing protein</fullName>
    </recommendedName>
</protein>
<dbReference type="PANTHER" id="PTHR44360:SF1">
    <property type="entry name" value="DNAJ HOMOLOG SUBFAMILY B MEMBER 9"/>
    <property type="match status" value="1"/>
</dbReference>
<dbReference type="AlphaFoldDB" id="A0A7S1IRF1"/>
<evidence type="ECO:0000259" key="3">
    <source>
        <dbReference type="PROSITE" id="PS50076"/>
    </source>
</evidence>
<reference evidence="4" key="1">
    <citation type="submission" date="2021-01" db="EMBL/GenBank/DDBJ databases">
        <authorList>
            <person name="Corre E."/>
            <person name="Pelletier E."/>
            <person name="Niang G."/>
            <person name="Scheremetjew M."/>
            <person name="Finn R."/>
            <person name="Kale V."/>
            <person name="Holt S."/>
            <person name="Cochrane G."/>
            <person name="Meng A."/>
            <person name="Brown T."/>
            <person name="Cohen L."/>
        </authorList>
    </citation>
    <scope>NUCLEOTIDE SEQUENCE</scope>
    <source>
        <strain evidence="4">NIES-381</strain>
    </source>
</reference>
<dbReference type="SUPFAM" id="SSF46565">
    <property type="entry name" value="Chaperone J-domain"/>
    <property type="match status" value="1"/>
</dbReference>
<dbReference type="EMBL" id="HBGA01085212">
    <property type="protein sequence ID" value="CAD9020678.1"/>
    <property type="molecule type" value="Transcribed_RNA"/>
</dbReference>
<sequence>MNMLCGAPPRVNLYGILGVERGAKQDEIRRAYKKLAMQYHPDKNPNGGDKFKEICDAYRILNDPEQKAIYDNGKTRGTLRDLQKELAKEMTGRDLKDWVSDLMRSEREESDRRLEFERKRREEMRRRAEFDAAHPNFTSSNAPFSGRRAPMGRADQPYARGVDSFGQSSNAHMGFAPKPPYADAHFVRQARVAHEDKVSTQTEDIPEWRHAHEDPSEGFRTKRVLAEEKLSARVENRASSPEWRRVFEERPPIGEGFRTKRHFMEQHRLKKMEKKQDEQQGCPTRRTTTLTTDPIKSAADSLLSKYYEAKEKRSSPASPKDFSIPKARSPSAGHNLAKVSDPILAEALKSYPRFNSSLCPLRSGTDLD</sequence>
<evidence type="ECO:0000313" key="4">
    <source>
        <dbReference type="EMBL" id="CAD9020678.1"/>
    </source>
</evidence>
<dbReference type="GO" id="GO:0051787">
    <property type="term" value="F:misfolded protein binding"/>
    <property type="evidence" value="ECO:0007669"/>
    <property type="project" value="TreeGrafter"/>
</dbReference>
<dbReference type="GO" id="GO:0036503">
    <property type="term" value="P:ERAD pathway"/>
    <property type="evidence" value="ECO:0007669"/>
    <property type="project" value="TreeGrafter"/>
</dbReference>
<dbReference type="InterPro" id="IPR051948">
    <property type="entry name" value="Hsp70_co-chaperone_J-domain"/>
</dbReference>
<evidence type="ECO:0000256" key="1">
    <source>
        <dbReference type="ARBA" id="ARBA00023186"/>
    </source>
</evidence>
<organism evidence="4">
    <name type="scientific">Eutreptiella gymnastica</name>
    <dbReference type="NCBI Taxonomy" id="73025"/>
    <lineage>
        <taxon>Eukaryota</taxon>
        <taxon>Discoba</taxon>
        <taxon>Euglenozoa</taxon>
        <taxon>Euglenida</taxon>
        <taxon>Spirocuta</taxon>
        <taxon>Euglenophyceae</taxon>
        <taxon>Eutreptiales</taxon>
        <taxon>Eutreptiaceae</taxon>
        <taxon>Eutreptiella</taxon>
    </lineage>
</organism>
<dbReference type="Gene3D" id="1.10.287.110">
    <property type="entry name" value="DnaJ domain"/>
    <property type="match status" value="1"/>
</dbReference>
<dbReference type="PANTHER" id="PTHR44360">
    <property type="entry name" value="DNAJ HOMOLOG SUBFAMILY B MEMBER 9"/>
    <property type="match status" value="1"/>
</dbReference>
<evidence type="ECO:0000256" key="2">
    <source>
        <dbReference type="SAM" id="MobiDB-lite"/>
    </source>
</evidence>
<accession>A0A7S1IRF1</accession>